<feature type="domain" description="TonB C-terminal" evidence="1">
    <location>
        <begin position="234"/>
        <end position="293"/>
    </location>
</feature>
<name>A0ABP6Y1Q7_9FLAO</name>
<dbReference type="EMBL" id="BAABCY010000071">
    <property type="protein sequence ID" value="GAA3575874.1"/>
    <property type="molecule type" value="Genomic_DNA"/>
</dbReference>
<evidence type="ECO:0000313" key="2">
    <source>
        <dbReference type="EMBL" id="GAA3575874.1"/>
    </source>
</evidence>
<sequence length="297" mass="33883">MTPKEKGRFCDSCSKTVIDFTKMDVFKIQNFIAEHQGQRICGHFKQTQLDSINLFIPSKVIATQHKFHKLFLLALLITMGTTLFNCTNKNGTKQKIDSIEIIDNISNHPENRMQELSTIDKTDTKPLPKCSKADFKTPHKKEVLETVVDGELDIVEVLGNIEIVDPVGIIEYEEEEDIVLGFITVDVPPEFKNTPKNLNTEEKRKYFSDQITKAVSKNFTTTQGHLGLSGKQKIFVQFKIDEKGNVTDVRARAPHSKLEKEAKRVINLLPQFIPAKQRNKPTTIVYNLPIIFQIEEQ</sequence>
<comment type="caution">
    <text evidence="2">The sequence shown here is derived from an EMBL/GenBank/DDBJ whole genome shotgun (WGS) entry which is preliminary data.</text>
</comment>
<dbReference type="Pfam" id="PF03544">
    <property type="entry name" value="TonB_C"/>
    <property type="match status" value="1"/>
</dbReference>
<accession>A0ABP6Y1Q7</accession>
<dbReference type="SUPFAM" id="SSF74653">
    <property type="entry name" value="TolA/TonB C-terminal domain"/>
    <property type="match status" value="1"/>
</dbReference>
<reference evidence="3" key="1">
    <citation type="journal article" date="2019" name="Int. J. Syst. Evol. Microbiol.">
        <title>The Global Catalogue of Microorganisms (GCM) 10K type strain sequencing project: providing services to taxonomists for standard genome sequencing and annotation.</title>
        <authorList>
            <consortium name="The Broad Institute Genomics Platform"/>
            <consortium name="The Broad Institute Genome Sequencing Center for Infectious Disease"/>
            <person name="Wu L."/>
            <person name="Ma J."/>
        </authorList>
    </citation>
    <scope>NUCLEOTIDE SEQUENCE [LARGE SCALE GENOMIC DNA]</scope>
    <source>
        <strain evidence="3">JCM 17111</strain>
    </source>
</reference>
<organism evidence="2 3">
    <name type="scientific">Snuella lapsa</name>
    <dbReference type="NCBI Taxonomy" id="870481"/>
    <lineage>
        <taxon>Bacteria</taxon>
        <taxon>Pseudomonadati</taxon>
        <taxon>Bacteroidota</taxon>
        <taxon>Flavobacteriia</taxon>
        <taxon>Flavobacteriales</taxon>
        <taxon>Flavobacteriaceae</taxon>
        <taxon>Snuella</taxon>
    </lineage>
</organism>
<dbReference type="Gene3D" id="3.30.1150.10">
    <property type="match status" value="1"/>
</dbReference>
<evidence type="ECO:0000313" key="3">
    <source>
        <dbReference type="Proteomes" id="UP001500954"/>
    </source>
</evidence>
<dbReference type="InterPro" id="IPR037682">
    <property type="entry name" value="TonB_C"/>
</dbReference>
<proteinExistence type="predicted"/>
<protein>
    <recommendedName>
        <fullName evidence="1">TonB C-terminal domain-containing protein</fullName>
    </recommendedName>
</protein>
<dbReference type="Proteomes" id="UP001500954">
    <property type="component" value="Unassembled WGS sequence"/>
</dbReference>
<evidence type="ECO:0000259" key="1">
    <source>
        <dbReference type="Pfam" id="PF03544"/>
    </source>
</evidence>
<keyword evidence="3" id="KW-1185">Reference proteome</keyword>
<gene>
    <name evidence="2" type="ORF">GCM10022395_26070</name>
</gene>